<keyword evidence="4" id="KW-1185">Reference proteome</keyword>
<organism evidence="3 4">
    <name type="scientific">Microlunatus soli</name>
    <dbReference type="NCBI Taxonomy" id="630515"/>
    <lineage>
        <taxon>Bacteria</taxon>
        <taxon>Bacillati</taxon>
        <taxon>Actinomycetota</taxon>
        <taxon>Actinomycetes</taxon>
        <taxon>Propionibacteriales</taxon>
        <taxon>Propionibacteriaceae</taxon>
        <taxon>Microlunatus</taxon>
    </lineage>
</organism>
<sequence length="351" mass="37667">MTWAGGFGAVVFDLFGTLVPVFGRPAHQDALREVAVILDIPYDDVERLWSRTYRRRVTGGFGSVADNLRWICDHLGTVVGDRSIDAAAGRYAEFTRRSVTPSAEVVAALREISEPIGLLTNCAPDVPDQLSRTPLAEVIDAAIFSGRDGVAKPDPEAYRRLASRLGVEPTDIVYVGDGSDHELSGAAAVGMHPCCSAPIWPAATTRSGPMSSTGMVRASPASRRSSATGRCRVDLGRRWGPLRTSQPGGSGETPRRGASIQRRSGCRAFVLVSGVRIWPGGLDFRTLGRLSLGGRRWMLIVRLISGSFSVRTRGQDASTTGNVGARECCPVLESSAVREHPVRRSVRGALE</sequence>
<dbReference type="PRINTS" id="PR00413">
    <property type="entry name" value="HADHALOGNASE"/>
</dbReference>
<dbReference type="OrthoDB" id="9797415at2"/>
<dbReference type="STRING" id="630515.SAMN04489812_1888"/>
<feature type="region of interest" description="Disordered" evidence="2">
    <location>
        <begin position="238"/>
        <end position="259"/>
    </location>
</feature>
<dbReference type="SFLD" id="SFLDG01129">
    <property type="entry name" value="C1.5:_HAD__Beta-PGM__Phosphata"/>
    <property type="match status" value="1"/>
</dbReference>
<dbReference type="Gene3D" id="3.40.50.1000">
    <property type="entry name" value="HAD superfamily/HAD-like"/>
    <property type="match status" value="1"/>
</dbReference>
<evidence type="ECO:0000256" key="2">
    <source>
        <dbReference type="SAM" id="MobiDB-lite"/>
    </source>
</evidence>
<keyword evidence="1" id="KW-0378">Hydrolase</keyword>
<dbReference type="SUPFAM" id="SSF56784">
    <property type="entry name" value="HAD-like"/>
    <property type="match status" value="1"/>
</dbReference>
<dbReference type="GO" id="GO:0016787">
    <property type="term" value="F:hydrolase activity"/>
    <property type="evidence" value="ECO:0007669"/>
    <property type="project" value="UniProtKB-KW"/>
</dbReference>
<dbReference type="EMBL" id="LT629772">
    <property type="protein sequence ID" value="SDS43147.1"/>
    <property type="molecule type" value="Genomic_DNA"/>
</dbReference>
<evidence type="ECO:0000313" key="4">
    <source>
        <dbReference type="Proteomes" id="UP000199103"/>
    </source>
</evidence>
<dbReference type="Pfam" id="PF00702">
    <property type="entry name" value="Hydrolase"/>
    <property type="match status" value="1"/>
</dbReference>
<evidence type="ECO:0000313" key="3">
    <source>
        <dbReference type="EMBL" id="SDS43147.1"/>
    </source>
</evidence>
<accession>A0A1H1S570</accession>
<proteinExistence type="predicted"/>
<gene>
    <name evidence="3" type="ORF">SAMN04489812_1888</name>
</gene>
<reference evidence="3 4" key="1">
    <citation type="submission" date="2016-10" db="EMBL/GenBank/DDBJ databases">
        <authorList>
            <person name="de Groot N.N."/>
        </authorList>
    </citation>
    <scope>NUCLEOTIDE SEQUENCE [LARGE SCALE GENOMIC DNA]</scope>
    <source>
        <strain evidence="3 4">DSM 21800</strain>
    </source>
</reference>
<dbReference type="AlphaFoldDB" id="A0A1H1S570"/>
<evidence type="ECO:0000256" key="1">
    <source>
        <dbReference type="ARBA" id="ARBA00022801"/>
    </source>
</evidence>
<dbReference type="PANTHER" id="PTHR43316">
    <property type="entry name" value="HYDROLASE, HALOACID DELAHOGENASE-RELATED"/>
    <property type="match status" value="1"/>
</dbReference>
<dbReference type="PANTHER" id="PTHR43316:SF3">
    <property type="entry name" value="HALOACID DEHALOGENASE, TYPE II (AFU_ORTHOLOGUE AFUA_2G07750)-RELATED"/>
    <property type="match status" value="1"/>
</dbReference>
<dbReference type="InterPro" id="IPR023214">
    <property type="entry name" value="HAD_sf"/>
</dbReference>
<dbReference type="SFLD" id="SFLDS00003">
    <property type="entry name" value="Haloacid_Dehalogenase"/>
    <property type="match status" value="1"/>
</dbReference>
<name>A0A1H1S570_9ACTN</name>
<dbReference type="Proteomes" id="UP000199103">
    <property type="component" value="Chromosome I"/>
</dbReference>
<dbReference type="InterPro" id="IPR006439">
    <property type="entry name" value="HAD-SF_hydro_IA"/>
</dbReference>
<protein>
    <submittedName>
        <fullName evidence="3">Haloacid dehalogenase superfamily, subfamily IA, variant 2 with 3rd motif like haloacid dehalogenase/haloacid dehalogenase superfamily, subfamily IA, variant 3 with third motif having DD or ED</fullName>
    </submittedName>
</protein>
<dbReference type="InterPro" id="IPR036412">
    <property type="entry name" value="HAD-like_sf"/>
</dbReference>
<dbReference type="InterPro" id="IPR051540">
    <property type="entry name" value="S-2-haloacid_dehalogenase"/>
</dbReference>